<evidence type="ECO:0000256" key="2">
    <source>
        <dbReference type="ARBA" id="ARBA00022857"/>
    </source>
</evidence>
<dbReference type="InterPro" id="IPR002347">
    <property type="entry name" value="SDR_fam"/>
</dbReference>
<dbReference type="InterPro" id="IPR020904">
    <property type="entry name" value="Sc_DH/Rdtase_CS"/>
</dbReference>
<evidence type="ECO:0000313" key="5">
    <source>
        <dbReference type="Proteomes" id="UP001360560"/>
    </source>
</evidence>
<organism evidence="4 5">
    <name type="scientific">Saccharomycopsis crataegensis</name>
    <dbReference type="NCBI Taxonomy" id="43959"/>
    <lineage>
        <taxon>Eukaryota</taxon>
        <taxon>Fungi</taxon>
        <taxon>Dikarya</taxon>
        <taxon>Ascomycota</taxon>
        <taxon>Saccharomycotina</taxon>
        <taxon>Saccharomycetes</taxon>
        <taxon>Saccharomycopsidaceae</taxon>
        <taxon>Saccharomycopsis</taxon>
    </lineage>
</organism>
<dbReference type="SUPFAM" id="SSF51735">
    <property type="entry name" value="NAD(P)-binding Rossmann-fold domains"/>
    <property type="match status" value="1"/>
</dbReference>
<dbReference type="CDD" id="cd05233">
    <property type="entry name" value="SDR_c"/>
    <property type="match status" value="1"/>
</dbReference>
<dbReference type="EMBL" id="BTFZ01000011">
    <property type="protein sequence ID" value="GMM36690.1"/>
    <property type="molecule type" value="Genomic_DNA"/>
</dbReference>
<evidence type="ECO:0000256" key="3">
    <source>
        <dbReference type="ARBA" id="ARBA00023002"/>
    </source>
</evidence>
<evidence type="ECO:0000313" key="4">
    <source>
        <dbReference type="EMBL" id="GMM36690.1"/>
    </source>
</evidence>
<dbReference type="Proteomes" id="UP001360560">
    <property type="component" value="Unassembled WGS sequence"/>
</dbReference>
<reference evidence="4 5" key="1">
    <citation type="journal article" date="2023" name="Elife">
        <title>Identification of key yeast species and microbe-microbe interactions impacting larval growth of Drosophila in the wild.</title>
        <authorList>
            <person name="Mure A."/>
            <person name="Sugiura Y."/>
            <person name="Maeda R."/>
            <person name="Honda K."/>
            <person name="Sakurai N."/>
            <person name="Takahashi Y."/>
            <person name="Watada M."/>
            <person name="Katoh T."/>
            <person name="Gotoh A."/>
            <person name="Gotoh Y."/>
            <person name="Taniguchi I."/>
            <person name="Nakamura K."/>
            <person name="Hayashi T."/>
            <person name="Katayama T."/>
            <person name="Uemura T."/>
            <person name="Hattori Y."/>
        </authorList>
    </citation>
    <scope>NUCLEOTIDE SEQUENCE [LARGE SCALE GENOMIC DNA]</scope>
    <source>
        <strain evidence="4 5">SC-9</strain>
    </source>
</reference>
<proteinExistence type="inferred from homology"/>
<dbReference type="PANTHER" id="PTHR44196">
    <property type="entry name" value="DEHYDROGENASE/REDUCTASE SDR FAMILY MEMBER 7B"/>
    <property type="match status" value="1"/>
</dbReference>
<dbReference type="GO" id="GO:0016020">
    <property type="term" value="C:membrane"/>
    <property type="evidence" value="ECO:0007669"/>
    <property type="project" value="TreeGrafter"/>
</dbReference>
<dbReference type="GO" id="GO:0016491">
    <property type="term" value="F:oxidoreductase activity"/>
    <property type="evidence" value="ECO:0007669"/>
    <property type="project" value="UniProtKB-KW"/>
</dbReference>
<keyword evidence="3" id="KW-0560">Oxidoreductase</keyword>
<sequence length="265" mass="29510">MWLTIWSYMQVSGPRAFPGFALSKIFAKNNYDIVAVARDSKKLEELKSKLSVDGCSVHTIEADLSKFDDIEKIKQVVESEKWDIETLVLNAGQGIGGDFVTQTKLDKELQLISLNANSMVHMSKIFLPKLIARGHGKIMMVSSVSGTTPIPYEAVYGATKAFVNSFFWAIRNEVKGYNIDMTLLLPGATETNFFVNAGLAETVIGSGKKDNVDEVAQRAWFALQSGHEYVYGSDLAEYEGDVLNRNQSESHKAQRHRYLSAPKRC</sequence>
<keyword evidence="5" id="KW-1185">Reference proteome</keyword>
<dbReference type="PROSITE" id="PS00061">
    <property type="entry name" value="ADH_SHORT"/>
    <property type="match status" value="1"/>
</dbReference>
<accession>A0AAV5QQ86</accession>
<dbReference type="GeneID" id="90074665"/>
<evidence type="ECO:0000256" key="1">
    <source>
        <dbReference type="ARBA" id="ARBA00006484"/>
    </source>
</evidence>
<dbReference type="RefSeq" id="XP_064853686.1">
    <property type="nucleotide sequence ID" value="XM_064997614.1"/>
</dbReference>
<dbReference type="PANTHER" id="PTHR44196:SF2">
    <property type="entry name" value="SHORT-CHAIN DEHYDROGENASE-RELATED"/>
    <property type="match status" value="1"/>
</dbReference>
<dbReference type="AlphaFoldDB" id="A0AAV5QQ86"/>
<gene>
    <name evidence="4" type="ORF">DASC09_040150</name>
</gene>
<keyword evidence="2" id="KW-0521">NADP</keyword>
<name>A0AAV5QQ86_9ASCO</name>
<comment type="similarity">
    <text evidence="1">Belongs to the short-chain dehydrogenases/reductases (SDR) family.</text>
</comment>
<dbReference type="InterPro" id="IPR036291">
    <property type="entry name" value="NAD(P)-bd_dom_sf"/>
</dbReference>
<dbReference type="PRINTS" id="PR00081">
    <property type="entry name" value="GDHRDH"/>
</dbReference>
<protein>
    <recommendedName>
        <fullName evidence="6">Oxidoreductase</fullName>
    </recommendedName>
</protein>
<comment type="caution">
    <text evidence="4">The sequence shown here is derived from an EMBL/GenBank/DDBJ whole genome shotgun (WGS) entry which is preliminary data.</text>
</comment>
<dbReference type="Gene3D" id="3.40.50.720">
    <property type="entry name" value="NAD(P)-binding Rossmann-like Domain"/>
    <property type="match status" value="1"/>
</dbReference>
<evidence type="ECO:0008006" key="6">
    <source>
        <dbReference type="Google" id="ProtNLM"/>
    </source>
</evidence>
<dbReference type="Pfam" id="PF00106">
    <property type="entry name" value="adh_short"/>
    <property type="match status" value="1"/>
</dbReference>